<evidence type="ECO:0000313" key="2">
    <source>
        <dbReference type="Proteomes" id="UP000094793"/>
    </source>
</evidence>
<name>A0A1D7W819_BREAU</name>
<protein>
    <submittedName>
        <fullName evidence="1">Uncharacterized protein</fullName>
    </submittedName>
</protein>
<accession>A0A1D7W819</accession>
<dbReference type="Proteomes" id="UP000094793">
    <property type="component" value="Chromosome"/>
</dbReference>
<proteinExistence type="predicted"/>
<evidence type="ECO:0000313" key="1">
    <source>
        <dbReference type="EMBL" id="AOP55151.1"/>
    </source>
</evidence>
<organism evidence="1 2">
    <name type="scientific">Brevibacterium aurantiacum</name>
    <dbReference type="NCBI Taxonomy" id="273384"/>
    <lineage>
        <taxon>Bacteria</taxon>
        <taxon>Bacillati</taxon>
        <taxon>Actinomycetota</taxon>
        <taxon>Actinomycetes</taxon>
        <taxon>Micrococcales</taxon>
        <taxon>Brevibacteriaceae</taxon>
        <taxon>Brevibacterium</taxon>
    </lineage>
</organism>
<sequence>MSSRVIRTAAEVVPRWWDHLGEGVVLSLPAAARRRVPHG</sequence>
<dbReference type="AlphaFoldDB" id="A0A1D7W819"/>
<dbReference type="EMBL" id="CP017150">
    <property type="protein sequence ID" value="AOP55151.1"/>
    <property type="molecule type" value="Genomic_DNA"/>
</dbReference>
<reference evidence="2" key="1">
    <citation type="submission" date="2016-09" db="EMBL/GenBank/DDBJ databases">
        <title>Complete Genome Sequence of Brevibacterium linens SMQ-1335.</title>
        <authorList>
            <person name="de Melo A.G."/>
            <person name="Labrie S.J."/>
            <person name="Dumaresq J."/>
            <person name="Roberts R.J."/>
            <person name="Tremblay D.M."/>
            <person name="Moineau S."/>
        </authorList>
    </citation>
    <scope>NUCLEOTIDE SEQUENCE [LARGE SCALE GENOMIC DNA]</scope>
    <source>
        <strain evidence="2">SMQ-1335</strain>
    </source>
</reference>
<gene>
    <name evidence="1" type="ORF">BLSMQ_3451</name>
</gene>
<dbReference type="KEGG" id="blin:BLSMQ_3451"/>